<name>A0A1H4THL0_9BACT</name>
<accession>A0A1H4THL0</accession>
<protein>
    <submittedName>
        <fullName evidence="1">Uncharacterized protein</fullName>
    </submittedName>
</protein>
<dbReference type="Proteomes" id="UP000182409">
    <property type="component" value="Unassembled WGS sequence"/>
</dbReference>
<evidence type="ECO:0000313" key="2">
    <source>
        <dbReference type="Proteomes" id="UP000182409"/>
    </source>
</evidence>
<sequence length="32" mass="3470">MHDLLIAVCFLAMVISPAVVALRDTPDSTLEK</sequence>
<gene>
    <name evidence="1" type="ORF">SAMN05443244_3755</name>
</gene>
<dbReference type="EMBL" id="FNSD01000001">
    <property type="protein sequence ID" value="SEC55819.1"/>
    <property type="molecule type" value="Genomic_DNA"/>
</dbReference>
<reference evidence="1 2" key="1">
    <citation type="submission" date="2016-10" db="EMBL/GenBank/DDBJ databases">
        <authorList>
            <person name="de Groot N.N."/>
        </authorList>
    </citation>
    <scope>NUCLEOTIDE SEQUENCE [LARGE SCALE GENOMIC DNA]</scope>
    <source>
        <strain evidence="1 2">AB35.6</strain>
    </source>
</reference>
<proteinExistence type="predicted"/>
<dbReference type="AlphaFoldDB" id="A0A1H4THL0"/>
<organism evidence="1 2">
    <name type="scientific">Terriglobus roseus</name>
    <dbReference type="NCBI Taxonomy" id="392734"/>
    <lineage>
        <taxon>Bacteria</taxon>
        <taxon>Pseudomonadati</taxon>
        <taxon>Acidobacteriota</taxon>
        <taxon>Terriglobia</taxon>
        <taxon>Terriglobales</taxon>
        <taxon>Acidobacteriaceae</taxon>
        <taxon>Terriglobus</taxon>
    </lineage>
</organism>
<evidence type="ECO:0000313" key="1">
    <source>
        <dbReference type="EMBL" id="SEC55819.1"/>
    </source>
</evidence>